<dbReference type="SUPFAM" id="SSF81901">
    <property type="entry name" value="HCP-like"/>
    <property type="match status" value="3"/>
</dbReference>
<feature type="compositionally biased region" description="Pro residues" evidence="2">
    <location>
        <begin position="807"/>
        <end position="821"/>
    </location>
</feature>
<protein>
    <recommendedName>
        <fullName evidence="7">HRD3-involved in degradation of Hmg2p</fullName>
    </recommendedName>
</protein>
<proteinExistence type="inferred from homology"/>
<reference evidence="5 6" key="1">
    <citation type="journal article" date="2020" name="bioRxiv">
        <title>Whole genome comparisons of ergot fungi reveals the divergence and evolution of species within the genus Claviceps are the result of varying mechanisms driving genome evolution and host range expansion.</title>
        <authorList>
            <person name="Wyka S.A."/>
            <person name="Mondo S.J."/>
            <person name="Liu M."/>
            <person name="Dettman J."/>
            <person name="Nalam V."/>
            <person name="Broders K.D."/>
        </authorList>
    </citation>
    <scope>NUCLEOTIDE SEQUENCE [LARGE SCALE GENOMIC DNA]</scope>
    <source>
        <strain evidence="5 6">LM576</strain>
    </source>
</reference>
<feature type="transmembrane region" description="Helical" evidence="3">
    <location>
        <begin position="771"/>
        <end position="790"/>
    </location>
</feature>
<dbReference type="SMART" id="SM00671">
    <property type="entry name" value="SEL1"/>
    <property type="match status" value="10"/>
</dbReference>
<feature type="region of interest" description="Disordered" evidence="2">
    <location>
        <begin position="800"/>
        <end position="879"/>
    </location>
</feature>
<evidence type="ECO:0000256" key="4">
    <source>
        <dbReference type="SAM" id="SignalP"/>
    </source>
</evidence>
<name>A0A9P7TTG7_9HYPO</name>
<dbReference type="InterPro" id="IPR006597">
    <property type="entry name" value="Sel1-like"/>
</dbReference>
<evidence type="ECO:0000313" key="5">
    <source>
        <dbReference type="EMBL" id="KAG6116450.1"/>
    </source>
</evidence>
<keyword evidence="3" id="KW-0812">Transmembrane</keyword>
<evidence type="ECO:0000256" key="3">
    <source>
        <dbReference type="SAM" id="Phobius"/>
    </source>
</evidence>
<dbReference type="EMBL" id="SRQM01000177">
    <property type="protein sequence ID" value="KAG6116450.1"/>
    <property type="molecule type" value="Genomic_DNA"/>
</dbReference>
<dbReference type="AlphaFoldDB" id="A0A9P7TTG7"/>
<dbReference type="InterPro" id="IPR011990">
    <property type="entry name" value="TPR-like_helical_dom_sf"/>
</dbReference>
<dbReference type="GO" id="GO:0036503">
    <property type="term" value="P:ERAD pathway"/>
    <property type="evidence" value="ECO:0007669"/>
    <property type="project" value="TreeGrafter"/>
</dbReference>
<dbReference type="PANTHER" id="PTHR11102">
    <property type="entry name" value="SEL-1-LIKE PROTEIN"/>
    <property type="match status" value="1"/>
</dbReference>
<feature type="compositionally biased region" description="Gly residues" evidence="2">
    <location>
        <begin position="860"/>
        <end position="879"/>
    </location>
</feature>
<comment type="similarity">
    <text evidence="1">Belongs to the sel-1 family.</text>
</comment>
<evidence type="ECO:0008006" key="7">
    <source>
        <dbReference type="Google" id="ProtNLM"/>
    </source>
</evidence>
<accession>A0A9P7TTG7</accession>
<dbReference type="InterPro" id="IPR050767">
    <property type="entry name" value="Sel1_AlgK"/>
</dbReference>
<keyword evidence="3" id="KW-0472">Membrane</keyword>
<dbReference type="Pfam" id="PF08238">
    <property type="entry name" value="Sel1"/>
    <property type="match status" value="11"/>
</dbReference>
<dbReference type="PANTHER" id="PTHR11102:SF147">
    <property type="entry name" value="SEL1L ADAPTOR SUBUNIT OF ERAD E3 UBIQUITIN LIGASE"/>
    <property type="match status" value="1"/>
</dbReference>
<dbReference type="Gene3D" id="1.25.40.10">
    <property type="entry name" value="Tetratricopeptide repeat domain"/>
    <property type="match status" value="2"/>
</dbReference>
<feature type="chain" id="PRO_5040170241" description="HRD3-involved in degradation of Hmg2p" evidence="4">
    <location>
        <begin position="20"/>
        <end position="879"/>
    </location>
</feature>
<organism evidence="5 6">
    <name type="scientific">Claviceps humidiphila</name>
    <dbReference type="NCBI Taxonomy" id="1294629"/>
    <lineage>
        <taxon>Eukaryota</taxon>
        <taxon>Fungi</taxon>
        <taxon>Dikarya</taxon>
        <taxon>Ascomycota</taxon>
        <taxon>Pezizomycotina</taxon>
        <taxon>Sordariomycetes</taxon>
        <taxon>Hypocreomycetidae</taxon>
        <taxon>Hypocreales</taxon>
        <taxon>Clavicipitaceae</taxon>
        <taxon>Claviceps</taxon>
    </lineage>
</organism>
<keyword evidence="6" id="KW-1185">Reference proteome</keyword>
<feature type="signal peptide" evidence="4">
    <location>
        <begin position="1"/>
        <end position="19"/>
    </location>
</feature>
<dbReference type="Proteomes" id="UP000732380">
    <property type="component" value="Unassembled WGS sequence"/>
</dbReference>
<feature type="region of interest" description="Disordered" evidence="2">
    <location>
        <begin position="106"/>
        <end position="125"/>
    </location>
</feature>
<evidence type="ECO:0000313" key="6">
    <source>
        <dbReference type="Proteomes" id="UP000732380"/>
    </source>
</evidence>
<dbReference type="GO" id="GO:0005789">
    <property type="term" value="C:endoplasmic reticulum membrane"/>
    <property type="evidence" value="ECO:0007669"/>
    <property type="project" value="TreeGrafter"/>
</dbReference>
<keyword evidence="4" id="KW-0732">Signal</keyword>
<gene>
    <name evidence="5" type="ORF">E4U13_001869</name>
</gene>
<keyword evidence="3" id="KW-1133">Transmembrane helix</keyword>
<evidence type="ECO:0000256" key="2">
    <source>
        <dbReference type="SAM" id="MobiDB-lite"/>
    </source>
</evidence>
<evidence type="ECO:0000256" key="1">
    <source>
        <dbReference type="ARBA" id="ARBA00038101"/>
    </source>
</evidence>
<feature type="compositionally biased region" description="Basic and acidic residues" evidence="2">
    <location>
        <begin position="826"/>
        <end position="844"/>
    </location>
</feature>
<sequence length="879" mass="96357">MRVSAVSILLLSQVVNVLGTNAQYYETTNGDGAARREPVDHHLELNDLASDPGQNPIVRQGGAEFVDAALSQLKRASRLSKSRRKQSSGIVGTIFRYILETIPTGPASAPVKEHSSRPAANGPASAPLSKAVDLLEKAAQQNNSDALYLLAEINLFGNHSYPRDLHTAYRYYDQLASSHGNTTAQYMLGLFHSTGVGNAVPRDQAKALLYYTFAAIRGDSRAEMATAFRHHIGIGASKSCEVAIKYYKRVADKAIQWHRSGPPGGIKWIQQGWRIADENGGVYGEGASASSSGMNARKVSVHSDANAAISDVIEYLDLLSQRGDIKASLNLGRMFYDGQRGLDSDYNLAKKYFLQVASRYWKKDGRLVDNIKPGTDKVAGKAAGFIGRMYLRGDGLPQNFKQAKGWFERGIKLRDAQSHYGMGLMLLNGFGGKENIKRASELFQTAAAADYAPAQVEIGRLYLDQGDPEDLRVANDYFELAARYGNIEAYYYLAEMSYHGVGREKSCGLALRYYKNVAEKAEPLVSSWADANEAYDSGDYDLAFLEYLMAAEQGYERAQNNVAYMLDVTQSKTSTPRWLGGSGSGGASGADNVLLNNPSLALIHWTRSSRQTNVDSLVKMGDYYYYGIGTPRDVSKAVQCYTGASEYSQSAQALFNLGWMHENGIGLEQDFHLAKRYYDQALEVNEEAYLPVTLSLLKLRIRSAWNVITHGDIHSIQEEPTKKQDWSLSEWIANFLKDDGQYYEEEDLYSDYMDEPMDEGGDEDFLDGGGVMESFLIIGVTMSLVMLLWYRQRMQQANAHPHARVPVPTPTPTPAPAPAPAPAQADHGDNVRGEEASRAGREEQQGEQGQPGRQPPAGDGNAGNGFDGIAGWGGGGVAL</sequence>
<comment type="caution">
    <text evidence="5">The sequence shown here is derived from an EMBL/GenBank/DDBJ whole genome shotgun (WGS) entry which is preliminary data.</text>
</comment>
<feature type="compositionally biased region" description="Low complexity" evidence="2">
    <location>
        <begin position="846"/>
        <end position="859"/>
    </location>
</feature>